<evidence type="ECO:0000313" key="10">
    <source>
        <dbReference type="Proteomes" id="UP000199632"/>
    </source>
</evidence>
<evidence type="ECO:0000256" key="1">
    <source>
        <dbReference type="ARBA" id="ARBA00000971"/>
    </source>
</evidence>
<keyword evidence="7" id="KW-1133">Transmembrane helix</keyword>
<dbReference type="EC" id="5.2.1.8" evidence="5"/>
<feature type="compositionally biased region" description="Low complexity" evidence="6">
    <location>
        <begin position="93"/>
        <end position="110"/>
    </location>
</feature>
<evidence type="ECO:0000256" key="2">
    <source>
        <dbReference type="ARBA" id="ARBA00023110"/>
    </source>
</evidence>
<dbReference type="PANTHER" id="PTHR45779:SF7">
    <property type="entry name" value="PEPTIDYLPROLYL ISOMERASE"/>
    <property type="match status" value="1"/>
</dbReference>
<dbReference type="Pfam" id="PF00254">
    <property type="entry name" value="FKBP_C"/>
    <property type="match status" value="1"/>
</dbReference>
<evidence type="ECO:0000256" key="6">
    <source>
        <dbReference type="SAM" id="MobiDB-lite"/>
    </source>
</evidence>
<feature type="transmembrane region" description="Helical" evidence="7">
    <location>
        <begin position="62"/>
        <end position="82"/>
    </location>
</feature>
<dbReference type="Gene3D" id="3.10.50.40">
    <property type="match status" value="1"/>
</dbReference>
<dbReference type="InterPro" id="IPR046357">
    <property type="entry name" value="PPIase_dom_sf"/>
</dbReference>
<dbReference type="InterPro" id="IPR001179">
    <property type="entry name" value="PPIase_FKBP_dom"/>
</dbReference>
<accession>A0A1H3V026</accession>
<dbReference type="AlphaFoldDB" id="A0A1H3V026"/>
<dbReference type="PROSITE" id="PS50059">
    <property type="entry name" value="FKBP_PPIASE"/>
    <property type="match status" value="1"/>
</dbReference>
<comment type="similarity">
    <text evidence="5">Belongs to the FKBP-type PPIase family.</text>
</comment>
<evidence type="ECO:0000256" key="7">
    <source>
        <dbReference type="SAM" id="Phobius"/>
    </source>
</evidence>
<gene>
    <name evidence="9" type="ORF">SAMN05421684_8546</name>
</gene>
<proteinExistence type="inferred from homology"/>
<evidence type="ECO:0000256" key="3">
    <source>
        <dbReference type="ARBA" id="ARBA00023235"/>
    </source>
</evidence>
<reference evidence="10" key="1">
    <citation type="submission" date="2016-10" db="EMBL/GenBank/DDBJ databases">
        <authorList>
            <person name="Varghese N."/>
            <person name="Submissions S."/>
        </authorList>
    </citation>
    <scope>NUCLEOTIDE SEQUENCE [LARGE SCALE GENOMIC DNA]</scope>
    <source>
        <strain evidence="10">DSM 44718</strain>
    </source>
</reference>
<dbReference type="Proteomes" id="UP000199632">
    <property type="component" value="Unassembled WGS sequence"/>
</dbReference>
<feature type="region of interest" description="Disordered" evidence="6">
    <location>
        <begin position="89"/>
        <end position="117"/>
    </location>
</feature>
<keyword evidence="2 4" id="KW-0697">Rotamase</keyword>
<name>A0A1H3V026_9ACTN</name>
<dbReference type="STRING" id="137265.SAMN05421684_8546"/>
<evidence type="ECO:0000256" key="4">
    <source>
        <dbReference type="PROSITE-ProRule" id="PRU00277"/>
    </source>
</evidence>
<keyword evidence="7" id="KW-0472">Membrane</keyword>
<evidence type="ECO:0000259" key="8">
    <source>
        <dbReference type="PROSITE" id="PS50059"/>
    </source>
</evidence>
<keyword evidence="3 4" id="KW-0413">Isomerase</keyword>
<dbReference type="GO" id="GO:0003755">
    <property type="term" value="F:peptidyl-prolyl cis-trans isomerase activity"/>
    <property type="evidence" value="ECO:0007669"/>
    <property type="project" value="UniProtKB-UniRule"/>
</dbReference>
<dbReference type="InterPro" id="IPR044609">
    <property type="entry name" value="FKBP2/11"/>
</dbReference>
<evidence type="ECO:0000313" key="9">
    <source>
        <dbReference type="EMBL" id="SDZ67906.1"/>
    </source>
</evidence>
<sequence>MLSRRRYRVLSGPGRPDTIREDEFTVSNRIAETKNERRAAAKAARLAAEARAAKAKQSRQRLATVLAGLAVVAIVVAIVLFVQGGDDKKETPQASAGATASASAQSQAGGIPADVDPALKTKPEVKAGEGTVTTLKVTPIIEGKGPAAQNGQTVTVNYVGVTYADGKEFDASWNSGQPFPVQLGSGSVIQGWDKGLLGAKQGSRLQLDIPAAMAYGDKPPAGYPAGALRFVVDVLAVQ</sequence>
<dbReference type="EMBL" id="FNQB01000009">
    <property type="protein sequence ID" value="SDZ67906.1"/>
    <property type="molecule type" value="Genomic_DNA"/>
</dbReference>
<keyword evidence="10" id="KW-1185">Reference proteome</keyword>
<dbReference type="SUPFAM" id="SSF54534">
    <property type="entry name" value="FKBP-like"/>
    <property type="match status" value="1"/>
</dbReference>
<comment type="catalytic activity">
    <reaction evidence="1 4 5">
        <text>[protein]-peptidylproline (omega=180) = [protein]-peptidylproline (omega=0)</text>
        <dbReference type="Rhea" id="RHEA:16237"/>
        <dbReference type="Rhea" id="RHEA-COMP:10747"/>
        <dbReference type="Rhea" id="RHEA-COMP:10748"/>
        <dbReference type="ChEBI" id="CHEBI:83833"/>
        <dbReference type="ChEBI" id="CHEBI:83834"/>
        <dbReference type="EC" id="5.2.1.8"/>
    </reaction>
</comment>
<keyword evidence="7" id="KW-0812">Transmembrane</keyword>
<dbReference type="PANTHER" id="PTHR45779">
    <property type="entry name" value="PEPTIDYLPROLYL ISOMERASE"/>
    <property type="match status" value="1"/>
</dbReference>
<organism evidence="9 10">
    <name type="scientific">Asanoa ishikariensis</name>
    <dbReference type="NCBI Taxonomy" id="137265"/>
    <lineage>
        <taxon>Bacteria</taxon>
        <taxon>Bacillati</taxon>
        <taxon>Actinomycetota</taxon>
        <taxon>Actinomycetes</taxon>
        <taxon>Micromonosporales</taxon>
        <taxon>Micromonosporaceae</taxon>
        <taxon>Asanoa</taxon>
    </lineage>
</organism>
<protein>
    <recommendedName>
        <fullName evidence="5">Peptidyl-prolyl cis-trans isomerase</fullName>
        <ecNumber evidence="5">5.2.1.8</ecNumber>
    </recommendedName>
</protein>
<evidence type="ECO:0000256" key="5">
    <source>
        <dbReference type="RuleBase" id="RU003915"/>
    </source>
</evidence>
<feature type="domain" description="PPIase FKBP-type" evidence="8">
    <location>
        <begin position="151"/>
        <end position="238"/>
    </location>
</feature>